<dbReference type="FunFam" id="3.40.50.980:FF:000001">
    <property type="entry name" value="Non-ribosomal peptide synthetase"/>
    <property type="match status" value="1"/>
</dbReference>
<reference evidence="6" key="1">
    <citation type="journal article" date="2017" name="ACS Chem. Biol.">
        <title>Genome Mining of Amino Group Carrier Protein-Mediated Machinery: Discovery and Biosynthetic Characterization of a Natural Product with Unique Hydrazone Unit.</title>
        <authorList>
            <person name="Matsuda K."/>
            <person name="Hasebe F."/>
            <person name="Shiwa Y."/>
            <person name="Kanesaki Y."/>
            <person name="Tomita T."/>
            <person name="Yoshikawa H."/>
            <person name="Shin-ya K."/>
            <person name="Kuzuyama T."/>
            <person name="Nishiyama M."/>
        </authorList>
    </citation>
    <scope>NUCLEOTIDE SEQUENCE</scope>
    <source>
        <strain evidence="6">SoC090715LN-17</strain>
    </source>
</reference>
<dbReference type="GO" id="GO:0031177">
    <property type="term" value="F:phosphopantetheine binding"/>
    <property type="evidence" value="ECO:0007669"/>
    <property type="project" value="InterPro"/>
</dbReference>
<evidence type="ECO:0000256" key="4">
    <source>
        <dbReference type="SAM" id="MobiDB-lite"/>
    </source>
</evidence>
<dbReference type="Gene3D" id="3.40.50.980">
    <property type="match status" value="2"/>
</dbReference>
<dbReference type="InterPro" id="IPR020802">
    <property type="entry name" value="TesA-like"/>
</dbReference>
<dbReference type="InterPro" id="IPR009081">
    <property type="entry name" value="PP-bd_ACP"/>
</dbReference>
<dbReference type="GO" id="GO:0003824">
    <property type="term" value="F:catalytic activity"/>
    <property type="evidence" value="ECO:0007669"/>
    <property type="project" value="InterPro"/>
</dbReference>
<dbReference type="InterPro" id="IPR020806">
    <property type="entry name" value="PKS_PP-bd"/>
</dbReference>
<dbReference type="PANTHER" id="PTHR45527:SF1">
    <property type="entry name" value="FATTY ACID SYNTHASE"/>
    <property type="match status" value="1"/>
</dbReference>
<dbReference type="SMART" id="SM00823">
    <property type="entry name" value="PKS_PP"/>
    <property type="match status" value="1"/>
</dbReference>
<dbReference type="PROSITE" id="PS00455">
    <property type="entry name" value="AMP_BINDING"/>
    <property type="match status" value="1"/>
</dbReference>
<dbReference type="Pfam" id="PF00975">
    <property type="entry name" value="Thioesterase"/>
    <property type="match status" value="1"/>
</dbReference>
<dbReference type="CDD" id="cd05930">
    <property type="entry name" value="A_NRPS"/>
    <property type="match status" value="1"/>
</dbReference>
<comment type="cofactor">
    <cofactor evidence="1">
        <name>pantetheine 4'-phosphate</name>
        <dbReference type="ChEBI" id="CHEBI:47942"/>
    </cofactor>
</comment>
<dbReference type="Pfam" id="PF00668">
    <property type="entry name" value="Condensation"/>
    <property type="match status" value="1"/>
</dbReference>
<evidence type="ECO:0000256" key="3">
    <source>
        <dbReference type="ARBA" id="ARBA00022553"/>
    </source>
</evidence>
<dbReference type="InterPro" id="IPR001031">
    <property type="entry name" value="Thioesterase"/>
</dbReference>
<protein>
    <submittedName>
        <fullName evidence="6">NRPS(C-A-T-TE)</fullName>
    </submittedName>
</protein>
<feature type="domain" description="Carrier" evidence="5">
    <location>
        <begin position="994"/>
        <end position="1069"/>
    </location>
</feature>
<keyword evidence="3" id="KW-0597">Phosphoprotein</keyword>
<dbReference type="InterPro" id="IPR001242">
    <property type="entry name" value="Condensation_dom"/>
</dbReference>
<dbReference type="InterPro" id="IPR045851">
    <property type="entry name" value="AMP-bd_C_sf"/>
</dbReference>
<organism evidence="6">
    <name type="scientific">Streptomyces sp. SoC090715LN-17</name>
    <dbReference type="NCBI Taxonomy" id="1898652"/>
    <lineage>
        <taxon>Bacteria</taxon>
        <taxon>Bacillati</taxon>
        <taxon>Actinomycetota</taxon>
        <taxon>Actinomycetes</taxon>
        <taxon>Kitasatosporales</taxon>
        <taxon>Streptomycetaceae</taxon>
        <taxon>Streptomyces</taxon>
    </lineage>
</organism>
<proteinExistence type="predicted"/>
<dbReference type="SUPFAM" id="SSF52777">
    <property type="entry name" value="CoA-dependent acyltransferases"/>
    <property type="match status" value="2"/>
</dbReference>
<dbReference type="FunFam" id="3.40.50.12780:FF:000012">
    <property type="entry name" value="Non-ribosomal peptide synthetase"/>
    <property type="match status" value="1"/>
</dbReference>
<dbReference type="SUPFAM" id="SSF56801">
    <property type="entry name" value="Acetyl-CoA synthetase-like"/>
    <property type="match status" value="1"/>
</dbReference>
<dbReference type="SUPFAM" id="SSF53474">
    <property type="entry name" value="alpha/beta-Hydrolases"/>
    <property type="match status" value="1"/>
</dbReference>
<dbReference type="Gene3D" id="3.30.559.10">
    <property type="entry name" value="Chloramphenicol acetyltransferase-like domain"/>
    <property type="match status" value="1"/>
</dbReference>
<dbReference type="NCBIfam" id="TIGR01733">
    <property type="entry name" value="AA-adenyl-dom"/>
    <property type="match status" value="1"/>
</dbReference>
<evidence type="ECO:0000256" key="2">
    <source>
        <dbReference type="ARBA" id="ARBA00022450"/>
    </source>
</evidence>
<name>A0A1L7NQC1_9ACTN</name>
<accession>A0A1L7NQC1</accession>
<evidence type="ECO:0000256" key="1">
    <source>
        <dbReference type="ARBA" id="ARBA00001957"/>
    </source>
</evidence>
<dbReference type="GO" id="GO:0017000">
    <property type="term" value="P:antibiotic biosynthetic process"/>
    <property type="evidence" value="ECO:0007669"/>
    <property type="project" value="UniProtKB-ARBA"/>
</dbReference>
<dbReference type="Pfam" id="PF00501">
    <property type="entry name" value="AMP-binding"/>
    <property type="match status" value="1"/>
</dbReference>
<keyword evidence="2" id="KW-0596">Phosphopantetheine</keyword>
<dbReference type="GO" id="GO:0005737">
    <property type="term" value="C:cytoplasm"/>
    <property type="evidence" value="ECO:0007669"/>
    <property type="project" value="TreeGrafter"/>
</dbReference>
<dbReference type="CDD" id="cd19531">
    <property type="entry name" value="LCL_NRPS-like"/>
    <property type="match status" value="1"/>
</dbReference>
<sequence length="1350" mass="145209">MTDMTRRIAMLPEQRRTRFLARLREHAHTVARRGPTSRGTTGPVPLSHAQRTLRFLDHPVSGTPLRLRLRGSLDADALREALASTVARHEALRTTIAEREGAPMQVVAAEVPVDLPLTEAENIAAARALVEQWSAEPLDLSRTPMWRAALIRVEPDDHLFLLDLPALVCDSRSRGVLMRELVAFYAASTGGGAPDLPELPVQYPDYARWQHDRLGSADRDRIGAYWRDKLAGAEVLDFPTDRPRGDTRTFEGDRASFTVRGEALLRVDELARQMDASPYDVLVATFCTLLHRYSGLDDLVIGSPDENRHHDTVASVAGRFTDLRVLRADLSGDPTFRELVQRIARVSAEADEHAGLPFDKLVEAVDPVVDPSRSPVFQIVFGVTDADTTDTAALPGIDISYEDGPTRTSCFDMSWSLSRRPEPGAGADLAVEFNTDLFDAESIARFTRHYDGLLHTLTAAPDAPLSTAEMLSPADRAFLTEAAGGPVRPVRESTVVAEFEARAAKTPDGVAVVVSGVETTYAELNARVNRLAALLREHGVEPGARVGLCLRRNLDLPTAILAVLKAGAAYVPLDTGHPSGRVAEIADDARLRVVLAHAEAGKAVSEVGAPVVMLDAVRDALAALPDDNPPLAAGPGDIAYVIYTSGSTGKPKGVLLDHRGVVNLIDSTRELFDLTAADRVLGFASATFDVSVFETFSALLTGARLCLATDEERLSIERLQALMEQARITVIDLPPTVMPLLTPENFTDLRIAFVGGEAFSAELVNRWNPGRRLFNGYGPTECTVTMIVEECGGTWDASPPIGLPMTNHVAHVLDPGLRQVPVGVPGELVIGGAGLAHGYLNRDELTAEKFVPDPFGTAPGGRLYRTGDLVKRLPDGRLVFLGRIDQQVKIRGLRIELGEVESALSGFEGIGPVSVRAWSDDAGDKHLVGYLTGVTEQQVPAVRGHLGALLPSYMIPSFFVVLDELPLTSSGKVDWRRLPAPDLSRTGAGRGDESLTGTERRLLRDVVIPLLHDERIGAHDDFFLAGGNSLQAVQLMSAIHRRFGVEITLGDFFACPTVAHLAAVIDTVRVAGRADDGDPFGELTSPSRREAGRAPVVLREAGPAQVILLHPSGGELFCYIPLSRALRGDIGVAGFAADPRDTEVPAQEAMAVTAARIARLLTGTGLPASCCLAGWSYGGVLAFEVARQIEEITGETPPVVLLDAAYDEDSVPLDEATVRQRFVHDVARLSGRAGPEVAAVLDDPAAGVADVGKTLIDLGVELELTEEELAARYATFRSSALSMQAYRPPAPYGGPVTVLVASPHIAMEEQWRAVCTGPFRAERVPGDHYTLFTESAIGRVVAAIEETLAS</sequence>
<dbReference type="SMART" id="SM00824">
    <property type="entry name" value="PKS_TE"/>
    <property type="match status" value="1"/>
</dbReference>
<dbReference type="FunFam" id="2.30.38.10:FF:000001">
    <property type="entry name" value="Non-ribosomal peptide synthetase PvdI"/>
    <property type="match status" value="1"/>
</dbReference>
<dbReference type="InterPro" id="IPR029058">
    <property type="entry name" value="AB_hydrolase_fold"/>
</dbReference>
<dbReference type="InterPro" id="IPR023213">
    <property type="entry name" value="CAT-like_dom_sf"/>
</dbReference>
<dbReference type="PROSITE" id="PS50075">
    <property type="entry name" value="CARRIER"/>
    <property type="match status" value="1"/>
</dbReference>
<dbReference type="Pfam" id="PF00550">
    <property type="entry name" value="PP-binding"/>
    <property type="match status" value="1"/>
</dbReference>
<dbReference type="GO" id="GO:0044550">
    <property type="term" value="P:secondary metabolite biosynthetic process"/>
    <property type="evidence" value="ECO:0007669"/>
    <property type="project" value="TreeGrafter"/>
</dbReference>
<dbReference type="GO" id="GO:0043041">
    <property type="term" value="P:amino acid activation for nonribosomal peptide biosynthetic process"/>
    <property type="evidence" value="ECO:0007669"/>
    <property type="project" value="TreeGrafter"/>
</dbReference>
<dbReference type="Gene3D" id="2.30.38.10">
    <property type="entry name" value="Luciferase, Domain 3"/>
    <property type="match status" value="1"/>
</dbReference>
<evidence type="ECO:0000313" key="6">
    <source>
        <dbReference type="EMBL" id="BAW27693.1"/>
    </source>
</evidence>
<evidence type="ECO:0000259" key="5">
    <source>
        <dbReference type="PROSITE" id="PS50075"/>
    </source>
</evidence>
<dbReference type="Gene3D" id="3.30.559.30">
    <property type="entry name" value="Nonribosomal peptide synthetase, condensation domain"/>
    <property type="match status" value="1"/>
</dbReference>
<dbReference type="InterPro" id="IPR036736">
    <property type="entry name" value="ACP-like_sf"/>
</dbReference>
<dbReference type="Gene3D" id="3.30.300.30">
    <property type="match status" value="1"/>
</dbReference>
<feature type="region of interest" description="Disordered" evidence="4">
    <location>
        <begin position="27"/>
        <end position="46"/>
    </location>
</feature>
<dbReference type="InterPro" id="IPR020845">
    <property type="entry name" value="AMP-binding_CS"/>
</dbReference>
<dbReference type="InterPro" id="IPR000873">
    <property type="entry name" value="AMP-dep_synth/lig_dom"/>
</dbReference>
<dbReference type="Gene3D" id="1.10.1200.10">
    <property type="entry name" value="ACP-like"/>
    <property type="match status" value="1"/>
</dbReference>
<dbReference type="InterPro" id="IPR010071">
    <property type="entry name" value="AA_adenyl_dom"/>
</dbReference>
<dbReference type="GO" id="GO:0008610">
    <property type="term" value="P:lipid biosynthetic process"/>
    <property type="evidence" value="ECO:0007669"/>
    <property type="project" value="UniProtKB-ARBA"/>
</dbReference>
<dbReference type="SUPFAM" id="SSF47336">
    <property type="entry name" value="ACP-like"/>
    <property type="match status" value="1"/>
</dbReference>
<dbReference type="EMBL" id="LC177423">
    <property type="protein sequence ID" value="BAW27693.1"/>
    <property type="molecule type" value="Genomic_DNA"/>
</dbReference>
<dbReference type="PANTHER" id="PTHR45527">
    <property type="entry name" value="NONRIBOSOMAL PEPTIDE SYNTHETASE"/>
    <property type="match status" value="1"/>
</dbReference>
<dbReference type="Gene3D" id="3.40.50.1820">
    <property type="entry name" value="alpha/beta hydrolase"/>
    <property type="match status" value="1"/>
</dbReference>